<gene>
    <name evidence="1" type="ORF">AT575_05995</name>
</gene>
<protein>
    <submittedName>
        <fullName evidence="1">Uncharacterized protein</fullName>
    </submittedName>
</protein>
<sequence length="89" mass="10810">MSYKRYHFALVFILVVEKLLKDTELEEKLSFLLGDLIEYQKIAKYDVFTANQKAIKIYQSIEDDKLQVPYPKRGWKARWKIIKYYLFKP</sequence>
<dbReference type="RefSeq" id="WP_102777595.1">
    <property type="nucleotide sequence ID" value="NZ_CBCSGP010000007.1"/>
</dbReference>
<accession>A0A2N8LBB6</accession>
<name>A0A2N8LBB6_9STRE</name>
<dbReference type="OrthoDB" id="2235328at2"/>
<dbReference type="AlphaFoldDB" id="A0A2N8LBB6"/>
<evidence type="ECO:0000313" key="2">
    <source>
        <dbReference type="Proteomes" id="UP000235963"/>
    </source>
</evidence>
<evidence type="ECO:0000313" key="1">
    <source>
        <dbReference type="EMBL" id="PND47457.1"/>
    </source>
</evidence>
<proteinExistence type="predicted"/>
<organism evidence="1 2">
    <name type="scientific">Streptococcus penaeicida</name>
    <dbReference type="NCBI Taxonomy" id="1765960"/>
    <lineage>
        <taxon>Bacteria</taxon>
        <taxon>Bacillati</taxon>
        <taxon>Bacillota</taxon>
        <taxon>Bacilli</taxon>
        <taxon>Lactobacillales</taxon>
        <taxon>Streptococcaceae</taxon>
        <taxon>Streptococcus</taxon>
    </lineage>
</organism>
<dbReference type="EMBL" id="LOCM01000024">
    <property type="protein sequence ID" value="PND47457.1"/>
    <property type="molecule type" value="Genomic_DNA"/>
</dbReference>
<reference evidence="1 2" key="1">
    <citation type="submission" date="2015-12" db="EMBL/GenBank/DDBJ databases">
        <title>Streptococcus penaeicida sp. nov.</title>
        <authorList>
            <person name="Gomez-Gil B."/>
            <person name="Morales-Covarrubias M."/>
        </authorList>
    </citation>
    <scope>NUCLEOTIDE SEQUENCE [LARGE SCALE GENOMIC DNA]</scope>
    <source>
        <strain evidence="1 2">CAIM 1838</strain>
    </source>
</reference>
<dbReference type="Proteomes" id="UP000235963">
    <property type="component" value="Unassembled WGS sequence"/>
</dbReference>
<keyword evidence="2" id="KW-1185">Reference proteome</keyword>
<comment type="caution">
    <text evidence="1">The sequence shown here is derived from an EMBL/GenBank/DDBJ whole genome shotgun (WGS) entry which is preliminary data.</text>
</comment>